<accession>A0ABP6Z7H4</accession>
<gene>
    <name evidence="1" type="ORF">GCM10022235_82890</name>
</gene>
<evidence type="ECO:0000313" key="1">
    <source>
        <dbReference type="EMBL" id="GAA3598517.1"/>
    </source>
</evidence>
<evidence type="ECO:0000313" key="2">
    <source>
        <dbReference type="Proteomes" id="UP001501222"/>
    </source>
</evidence>
<protein>
    <submittedName>
        <fullName evidence="1">Uncharacterized protein</fullName>
    </submittedName>
</protein>
<keyword evidence="2" id="KW-1185">Reference proteome</keyword>
<organism evidence="1 2">
    <name type="scientific">Kribbella ginsengisoli</name>
    <dbReference type="NCBI Taxonomy" id="363865"/>
    <lineage>
        <taxon>Bacteria</taxon>
        <taxon>Bacillati</taxon>
        <taxon>Actinomycetota</taxon>
        <taxon>Actinomycetes</taxon>
        <taxon>Propionibacteriales</taxon>
        <taxon>Kribbellaceae</taxon>
        <taxon>Kribbella</taxon>
    </lineage>
</organism>
<dbReference type="EMBL" id="BAABAA010000022">
    <property type="protein sequence ID" value="GAA3598517.1"/>
    <property type="molecule type" value="Genomic_DNA"/>
</dbReference>
<proteinExistence type="predicted"/>
<comment type="caution">
    <text evidence="1">The sequence shown here is derived from an EMBL/GenBank/DDBJ whole genome shotgun (WGS) entry which is preliminary data.</text>
</comment>
<dbReference type="Proteomes" id="UP001501222">
    <property type="component" value="Unassembled WGS sequence"/>
</dbReference>
<sequence>MEIDEHGSDVTGNIRLRACECCAAPFYAHRSDRRFCSDRCRLKKWRSLQTALEQPLESTNPATAITSLLRTYLERCGSASRCEVTVQELGDLLIESAFLARRYASIQRDCLALQGALTLAKTASRRRSCG</sequence>
<name>A0ABP6Z7H4_9ACTN</name>
<reference evidence="2" key="1">
    <citation type="journal article" date="2019" name="Int. J. Syst. Evol. Microbiol.">
        <title>The Global Catalogue of Microorganisms (GCM) 10K type strain sequencing project: providing services to taxonomists for standard genome sequencing and annotation.</title>
        <authorList>
            <consortium name="The Broad Institute Genomics Platform"/>
            <consortium name="The Broad Institute Genome Sequencing Center for Infectious Disease"/>
            <person name="Wu L."/>
            <person name="Ma J."/>
        </authorList>
    </citation>
    <scope>NUCLEOTIDE SEQUENCE [LARGE SCALE GENOMIC DNA]</scope>
    <source>
        <strain evidence="2">JCM 16928</strain>
    </source>
</reference>